<dbReference type="SUPFAM" id="SSF47413">
    <property type="entry name" value="lambda repressor-like DNA-binding domains"/>
    <property type="match status" value="1"/>
</dbReference>
<dbReference type="EMBL" id="MFQR01000067">
    <property type="protein sequence ID" value="OGH83746.1"/>
    <property type="molecule type" value="Genomic_DNA"/>
</dbReference>
<gene>
    <name evidence="1" type="ORF">A2261_04190</name>
</gene>
<dbReference type="GO" id="GO:0003677">
    <property type="term" value="F:DNA binding"/>
    <property type="evidence" value="ECO:0007669"/>
    <property type="project" value="InterPro"/>
</dbReference>
<name>A0A1F6NI80_9BACT</name>
<protein>
    <submittedName>
        <fullName evidence="1">Uncharacterized protein</fullName>
    </submittedName>
</protein>
<dbReference type="Proteomes" id="UP000177803">
    <property type="component" value="Unassembled WGS sequence"/>
</dbReference>
<accession>A0A1F6NI80</accession>
<comment type="caution">
    <text evidence="1">The sequence shown here is derived from an EMBL/GenBank/DDBJ whole genome shotgun (WGS) entry which is preliminary data.</text>
</comment>
<sequence>MEKILTDRGRQVAEQLRQTYAMALNGELSSSVRVRFQDAADELDIEIGVYEEMVDCPPVMPISFDELHRTLVHWRVYLHIDQKVVARALGISVATLDRLERSGDYAHALNMDQVQIVFRALGLEAAVTFVTNGKVDVLPTRSWWRSAAYWLFDW</sequence>
<dbReference type="InterPro" id="IPR010982">
    <property type="entry name" value="Lambda_DNA-bd_dom_sf"/>
</dbReference>
<organism evidence="1 2">
    <name type="scientific">Candidatus Magasanikbacteria bacterium RIFOXYA2_FULL_44_8</name>
    <dbReference type="NCBI Taxonomy" id="1798696"/>
    <lineage>
        <taxon>Bacteria</taxon>
        <taxon>Candidatus Magasanikiibacteriota</taxon>
    </lineage>
</organism>
<proteinExistence type="predicted"/>
<evidence type="ECO:0000313" key="2">
    <source>
        <dbReference type="Proteomes" id="UP000177803"/>
    </source>
</evidence>
<reference evidence="1 2" key="1">
    <citation type="journal article" date="2016" name="Nat. Commun.">
        <title>Thousands of microbial genomes shed light on interconnected biogeochemical processes in an aquifer system.</title>
        <authorList>
            <person name="Anantharaman K."/>
            <person name="Brown C.T."/>
            <person name="Hug L.A."/>
            <person name="Sharon I."/>
            <person name="Castelle C.J."/>
            <person name="Probst A.J."/>
            <person name="Thomas B.C."/>
            <person name="Singh A."/>
            <person name="Wilkins M.J."/>
            <person name="Karaoz U."/>
            <person name="Brodie E.L."/>
            <person name="Williams K.H."/>
            <person name="Hubbard S.S."/>
            <person name="Banfield J.F."/>
        </authorList>
    </citation>
    <scope>NUCLEOTIDE SEQUENCE [LARGE SCALE GENOMIC DNA]</scope>
</reference>
<evidence type="ECO:0000313" key="1">
    <source>
        <dbReference type="EMBL" id="OGH83746.1"/>
    </source>
</evidence>
<dbReference type="AlphaFoldDB" id="A0A1F6NI80"/>